<evidence type="ECO:0000313" key="3">
    <source>
        <dbReference type="Proteomes" id="UP000256491"/>
    </source>
</evidence>
<evidence type="ECO:0000256" key="1">
    <source>
        <dbReference type="SAM" id="Phobius"/>
    </source>
</evidence>
<keyword evidence="1" id="KW-1133">Transmembrane helix</keyword>
<keyword evidence="1" id="KW-0812">Transmembrane</keyword>
<dbReference type="EMBL" id="QNUF01000004">
    <property type="protein sequence ID" value="REC77270.1"/>
    <property type="molecule type" value="Genomic_DNA"/>
</dbReference>
<keyword evidence="1" id="KW-0472">Membrane</keyword>
<feature type="transmembrane region" description="Helical" evidence="1">
    <location>
        <begin position="91"/>
        <end position="111"/>
    </location>
</feature>
<comment type="caution">
    <text evidence="2">The sequence shown here is derived from an EMBL/GenBank/DDBJ whole genome shotgun (WGS) entry which is preliminary data.</text>
</comment>
<sequence length="237" mass="27788">MTSIRHVKFYEMIKFNFGIIFYTIFGILALLIGIYLLQYFIPLSIIFFIATFINGVFIHKQYSLHKSDKIEYTENSVPDEIIVKYSRSGRIIAIATYSMFAILGLFFLSGFKFKFNGTAVFVLFILLGFTGYFIFKIISEIKKTSQMIISINGEGIQIKNNARYLWNEIQLEKIIVKRLVSRESKHDYKPEINYLYFFHNNEKIEINIDDFDITDDQLAQLLKIFRARFNNSGVVSF</sequence>
<feature type="transmembrane region" description="Helical" evidence="1">
    <location>
        <begin position="40"/>
        <end position="59"/>
    </location>
</feature>
<organism evidence="2 3">
    <name type="scientific">Chryseobacterium rhizosphaerae</name>
    <dbReference type="NCBI Taxonomy" id="395937"/>
    <lineage>
        <taxon>Bacteria</taxon>
        <taxon>Pseudomonadati</taxon>
        <taxon>Bacteroidota</taxon>
        <taxon>Flavobacteriia</taxon>
        <taxon>Flavobacteriales</taxon>
        <taxon>Weeksellaceae</taxon>
        <taxon>Chryseobacterium group</taxon>
        <taxon>Chryseobacterium</taxon>
    </lineage>
</organism>
<keyword evidence="3" id="KW-1185">Reference proteome</keyword>
<proteinExistence type="predicted"/>
<reference evidence="2 3" key="1">
    <citation type="journal article" date="2010" name="Syst. Appl. Microbiol.">
        <title>Four new species of Chryseobacterium from the rhizosphere of coastal sand dune plants, Chryseobacterium elymi sp. nov., Chryseobacterium hagamense sp. nov., Chryseobacterium lathyri sp. nov. and Chryseobacterium rhizosphaerae sp. nov.</title>
        <authorList>
            <person name="Cho S.H."/>
            <person name="Lee K.S."/>
            <person name="Shin D.S."/>
            <person name="Han J.H."/>
            <person name="Park K.S."/>
            <person name="Lee C.H."/>
            <person name="Park K.H."/>
            <person name="Kim S.B."/>
        </authorList>
    </citation>
    <scope>NUCLEOTIDE SEQUENCE [LARGE SCALE GENOMIC DNA]</scope>
    <source>
        <strain evidence="2 3">KCTC 22548</strain>
    </source>
</reference>
<name>A0ABX9INZ9_9FLAO</name>
<dbReference type="Proteomes" id="UP000256491">
    <property type="component" value="Unassembled WGS sequence"/>
</dbReference>
<feature type="transmembrane region" description="Helical" evidence="1">
    <location>
        <begin position="12"/>
        <end position="34"/>
    </location>
</feature>
<evidence type="ECO:0008006" key="4">
    <source>
        <dbReference type="Google" id="ProtNLM"/>
    </source>
</evidence>
<accession>A0ABX9INZ9</accession>
<protein>
    <recommendedName>
        <fullName evidence="4">YcxB family protein</fullName>
    </recommendedName>
</protein>
<evidence type="ECO:0000313" key="2">
    <source>
        <dbReference type="EMBL" id="REC77270.1"/>
    </source>
</evidence>
<gene>
    <name evidence="2" type="ORF">DRF57_04530</name>
</gene>
<feature type="transmembrane region" description="Helical" evidence="1">
    <location>
        <begin position="117"/>
        <end position="138"/>
    </location>
</feature>